<evidence type="ECO:0000259" key="6">
    <source>
        <dbReference type="Pfam" id="PF00561"/>
    </source>
</evidence>
<evidence type="ECO:0000313" key="8">
    <source>
        <dbReference type="EMBL" id="SDO91217.1"/>
    </source>
</evidence>
<proteinExistence type="inferred from homology"/>
<feature type="compositionally biased region" description="Basic and acidic residues" evidence="4">
    <location>
        <begin position="486"/>
        <end position="497"/>
    </location>
</feature>
<keyword evidence="9" id="KW-1185">Reference proteome</keyword>
<evidence type="ECO:0000256" key="2">
    <source>
        <dbReference type="ARBA" id="ARBA00022729"/>
    </source>
</evidence>
<dbReference type="PANTHER" id="PTHR43248:SF29">
    <property type="entry name" value="TRIPEPTIDYL AMINOPEPTIDASE"/>
    <property type="match status" value="1"/>
</dbReference>
<feature type="domain" description="AB hydrolase-1" evidence="6">
    <location>
        <begin position="91"/>
        <end position="257"/>
    </location>
</feature>
<name>A0A1H0NEN1_9PSEU</name>
<dbReference type="Pfam" id="PF08386">
    <property type="entry name" value="Abhydrolase_4"/>
    <property type="match status" value="1"/>
</dbReference>
<dbReference type="InterPro" id="IPR013595">
    <property type="entry name" value="Pept_S33_TAP-like_C"/>
</dbReference>
<protein>
    <submittedName>
        <fullName evidence="8">TAP-like protein</fullName>
    </submittedName>
</protein>
<dbReference type="Proteomes" id="UP000199651">
    <property type="component" value="Unassembled WGS sequence"/>
</dbReference>
<feature type="chain" id="PRO_5011701892" evidence="5">
    <location>
        <begin position="27"/>
        <end position="530"/>
    </location>
</feature>
<dbReference type="Pfam" id="PF00561">
    <property type="entry name" value="Abhydrolase_1"/>
    <property type="match status" value="1"/>
</dbReference>
<dbReference type="EMBL" id="FNJB01000005">
    <property type="protein sequence ID" value="SDO91217.1"/>
    <property type="molecule type" value="Genomic_DNA"/>
</dbReference>
<keyword evidence="2 5" id="KW-0732">Signal</keyword>
<dbReference type="STRING" id="504798.SAMN05421871_102375"/>
<dbReference type="GO" id="GO:0016787">
    <property type="term" value="F:hydrolase activity"/>
    <property type="evidence" value="ECO:0007669"/>
    <property type="project" value="UniProtKB-KW"/>
</dbReference>
<dbReference type="Gene3D" id="3.40.50.1820">
    <property type="entry name" value="alpha/beta hydrolase"/>
    <property type="match status" value="1"/>
</dbReference>
<organism evidence="8 9">
    <name type="scientific">Actinokineospora alba</name>
    <dbReference type="NCBI Taxonomy" id="504798"/>
    <lineage>
        <taxon>Bacteria</taxon>
        <taxon>Bacillati</taxon>
        <taxon>Actinomycetota</taxon>
        <taxon>Actinomycetes</taxon>
        <taxon>Pseudonocardiales</taxon>
        <taxon>Pseudonocardiaceae</taxon>
        <taxon>Actinokineospora</taxon>
    </lineage>
</organism>
<dbReference type="InterPro" id="IPR029058">
    <property type="entry name" value="AB_hydrolase_fold"/>
</dbReference>
<gene>
    <name evidence="8" type="ORF">SAMN05192558_105325</name>
</gene>
<comment type="similarity">
    <text evidence="1">Belongs to the peptidase S33 family.</text>
</comment>
<dbReference type="PANTHER" id="PTHR43248">
    <property type="entry name" value="2-SUCCINYL-6-HYDROXY-2,4-CYCLOHEXADIENE-1-CARBOXYLATE SYNTHASE"/>
    <property type="match status" value="1"/>
</dbReference>
<evidence type="ECO:0000256" key="5">
    <source>
        <dbReference type="SAM" id="SignalP"/>
    </source>
</evidence>
<evidence type="ECO:0000256" key="1">
    <source>
        <dbReference type="ARBA" id="ARBA00010088"/>
    </source>
</evidence>
<dbReference type="RefSeq" id="WP_166658067.1">
    <property type="nucleotide sequence ID" value="NZ_FNDV01000002.1"/>
</dbReference>
<dbReference type="InterPro" id="IPR000073">
    <property type="entry name" value="AB_hydrolase_1"/>
</dbReference>
<reference evidence="9" key="1">
    <citation type="submission" date="2016-10" db="EMBL/GenBank/DDBJ databases">
        <authorList>
            <person name="Varghese N."/>
            <person name="Submissions S."/>
        </authorList>
    </citation>
    <scope>NUCLEOTIDE SEQUENCE [LARGE SCALE GENOMIC DNA]</scope>
    <source>
        <strain evidence="9">IBRC-M 10655</strain>
    </source>
</reference>
<keyword evidence="3" id="KW-0378">Hydrolase</keyword>
<feature type="domain" description="Peptidase S33 tripeptidyl aminopeptidase-like C-terminal" evidence="7">
    <location>
        <begin position="391"/>
        <end position="487"/>
    </location>
</feature>
<sequence>MKKIVAIAAAAGAVAAGVSVTPMAQAAPAQVAYEPAPIAWGKCERPGLASRGAECGLLEVPLDYTKPTGTKIKLAVSRIKAKASAERYQGVMLVNPGGPGGSGLGLSVLGEYVPKGAGLTYDWIGFDPRGVGSSEPSLSCDSGVMGYNRPYYVPVTRQLEQTWLDRSKAYAQACAAKGGDLLSHLKTTDTTADMDVLRKALGQEKINFYGFSYGTYLGQVYSTLYPERVRRMVLDGNVDPRNVWYKANLNQDLAFDRNIKIYFDWIAKHDAVYHLGTDGRTIERNFYAQQQKLRKTPAGGVIGPDELVDVFLGATYSTYGWADIAAAYAAWVNGGDFAGLKARYDDINSQEPGSDNGFAVYLGVQCTDVQWPTDWNRWRLDNWITHFKAPFTTWGNAWYNAPCVYWGAKAGKPVKVDGSKAPPILLTSETLDAPTPFEGSLEVRSRFPKSALIEIVGGTTHSGTLNGNACVDDQIADYLATGKLPARKDGRQPDTKCDALPQPTPGQTARTLGDDQSRADLRRVITGGRG</sequence>
<accession>A0A1H0NEN1</accession>
<evidence type="ECO:0000259" key="7">
    <source>
        <dbReference type="Pfam" id="PF08386"/>
    </source>
</evidence>
<evidence type="ECO:0000256" key="3">
    <source>
        <dbReference type="ARBA" id="ARBA00022801"/>
    </source>
</evidence>
<evidence type="ECO:0000313" key="9">
    <source>
        <dbReference type="Proteomes" id="UP000199651"/>
    </source>
</evidence>
<evidence type="ECO:0000256" key="4">
    <source>
        <dbReference type="SAM" id="MobiDB-lite"/>
    </source>
</evidence>
<feature type="region of interest" description="Disordered" evidence="4">
    <location>
        <begin position="485"/>
        <end position="530"/>
    </location>
</feature>
<feature type="compositionally biased region" description="Basic and acidic residues" evidence="4">
    <location>
        <begin position="512"/>
        <end position="523"/>
    </location>
</feature>
<feature type="signal peptide" evidence="5">
    <location>
        <begin position="1"/>
        <end position="26"/>
    </location>
</feature>
<dbReference type="SUPFAM" id="SSF53474">
    <property type="entry name" value="alpha/beta-Hydrolases"/>
    <property type="match status" value="1"/>
</dbReference>
<dbReference type="AlphaFoldDB" id="A0A1H0NEN1"/>
<dbReference type="InterPro" id="IPR051601">
    <property type="entry name" value="Serine_prot/Carboxylest_S33"/>
</dbReference>